<evidence type="ECO:0000256" key="10">
    <source>
        <dbReference type="RuleBase" id="RU367009"/>
    </source>
</evidence>
<dbReference type="InterPro" id="IPR012334">
    <property type="entry name" value="Pectin_lyas_fold"/>
</dbReference>
<dbReference type="Gene3D" id="2.160.20.10">
    <property type="entry name" value="Single-stranded right-handed beta-helix, Pectin lyase-like"/>
    <property type="match status" value="1"/>
</dbReference>
<evidence type="ECO:0000313" key="12">
    <source>
        <dbReference type="EMBL" id="KAL1601584.1"/>
    </source>
</evidence>
<dbReference type="EMBL" id="JAKJXO020000008">
    <property type="protein sequence ID" value="KAL1601584.1"/>
    <property type="molecule type" value="Genomic_DNA"/>
</dbReference>
<dbReference type="InterPro" id="IPR004898">
    <property type="entry name" value="Pectate_lyase_PlyH/PlyE-like"/>
</dbReference>
<comment type="cofactor">
    <cofactor evidence="2 10">
        <name>Ca(2+)</name>
        <dbReference type="ChEBI" id="CHEBI:29108"/>
    </cofactor>
</comment>
<keyword evidence="8 10" id="KW-0456">Lyase</keyword>
<comment type="subcellular location">
    <subcellularLocation>
        <location evidence="3 10">Secreted</location>
    </subcellularLocation>
</comment>
<feature type="signal peptide" evidence="10">
    <location>
        <begin position="1"/>
        <end position="20"/>
    </location>
</feature>
<organism evidence="12 13">
    <name type="scientific">Paraconiothyrium brasiliense</name>
    <dbReference type="NCBI Taxonomy" id="300254"/>
    <lineage>
        <taxon>Eukaryota</taxon>
        <taxon>Fungi</taxon>
        <taxon>Dikarya</taxon>
        <taxon>Ascomycota</taxon>
        <taxon>Pezizomycotina</taxon>
        <taxon>Dothideomycetes</taxon>
        <taxon>Pleosporomycetidae</taxon>
        <taxon>Pleosporales</taxon>
        <taxon>Massarineae</taxon>
        <taxon>Didymosphaeriaceae</taxon>
        <taxon>Paraconiothyrium</taxon>
    </lineage>
</organism>
<evidence type="ECO:0000256" key="4">
    <source>
        <dbReference type="ARBA" id="ARBA00006463"/>
    </source>
</evidence>
<evidence type="ECO:0000313" key="13">
    <source>
        <dbReference type="Proteomes" id="UP001521785"/>
    </source>
</evidence>
<evidence type="ECO:0000256" key="2">
    <source>
        <dbReference type="ARBA" id="ARBA00001913"/>
    </source>
</evidence>
<dbReference type="EC" id="4.2.2.2" evidence="10"/>
<dbReference type="SUPFAM" id="SSF51126">
    <property type="entry name" value="Pectin lyase-like"/>
    <property type="match status" value="1"/>
</dbReference>
<protein>
    <recommendedName>
        <fullName evidence="10">Pectate lyase</fullName>
        <ecNumber evidence="10">4.2.2.2</ecNumber>
    </recommendedName>
</protein>
<dbReference type="Pfam" id="PF03211">
    <property type="entry name" value="Pectate_lyase"/>
    <property type="match status" value="1"/>
</dbReference>
<comment type="function">
    <text evidence="9 10">Pectinolytic enzyme consist of four classes of enzymes: pectin lyase, polygalacturonase, pectin methylesterase and rhamnogalacturonase. Among pectinolytic enzymes, pectin lyase is the most important in depolymerization of pectin, since it cleaves internal glycosidic bonds of highly methylated pectins. Favors pectate, the anion, over pectin, the methyl ester.</text>
</comment>
<accession>A0ABR3RAW6</accession>
<keyword evidence="6 10" id="KW-0732">Signal</keyword>
<keyword evidence="13" id="KW-1185">Reference proteome</keyword>
<feature type="chain" id="PRO_5044964536" description="Pectate lyase" evidence="10">
    <location>
        <begin position="21"/>
        <end position="376"/>
    </location>
</feature>
<evidence type="ECO:0000256" key="9">
    <source>
        <dbReference type="ARBA" id="ARBA00025679"/>
    </source>
</evidence>
<sequence>MYFSFSTIVTVALIVSTAEAVPRNVHVFDRSELGAYRALSNRARAASGNVAHKSFPKLIVRADDDDEDISKTSKANTTTSATSDATATGDAPSATTTGGNASAPASSAASATGKASGSVSASVPAASGGASGSSTASAPASSSGSTSGNSTTGTMPASAGQSTLSEPMKVTGVFDGGMVTFDRGVECTGQTEGDDSDAVFDIQAGGTLKNVIIGANQKEGVHCQGSCTLENVWWEAVCEDAFTIKVQEADATTTITGGGASGAEDKVLQHNGGGTLKVSGFTVDNFGKLYRACGNCKESVDRHVELDNIKATGGTSTLVGINPNFGDTAKITNSCITGTKVICEEFEGTTPGNEPKSVSTGPSDTCVYTDADINAC</sequence>
<evidence type="ECO:0000256" key="7">
    <source>
        <dbReference type="ARBA" id="ARBA00022837"/>
    </source>
</evidence>
<comment type="catalytic activity">
    <reaction evidence="1 10">
        <text>Eliminative cleavage of (1-&gt;4)-alpha-D-galacturonan to give oligosaccharides with 4-deoxy-alpha-D-galact-4-enuronosyl groups at their non-reducing ends.</text>
        <dbReference type="EC" id="4.2.2.2"/>
    </reaction>
</comment>
<reference evidence="12 13" key="1">
    <citation type="submission" date="2024-02" db="EMBL/GenBank/DDBJ databases">
        <title>De novo assembly and annotation of 12 fungi associated with fruit tree decline syndrome in Ontario, Canada.</title>
        <authorList>
            <person name="Sulman M."/>
            <person name="Ellouze W."/>
            <person name="Ilyukhin E."/>
        </authorList>
    </citation>
    <scope>NUCLEOTIDE SEQUENCE [LARGE SCALE GENOMIC DNA]</scope>
    <source>
        <strain evidence="12 13">M42-189</strain>
    </source>
</reference>
<proteinExistence type="inferred from homology"/>
<dbReference type="Proteomes" id="UP001521785">
    <property type="component" value="Unassembled WGS sequence"/>
</dbReference>
<name>A0ABR3RAW6_9PLEO</name>
<comment type="similarity">
    <text evidence="4 10">Belongs to the polysaccharide lyase 3 family.</text>
</comment>
<evidence type="ECO:0000256" key="5">
    <source>
        <dbReference type="ARBA" id="ARBA00022525"/>
    </source>
</evidence>
<feature type="region of interest" description="Disordered" evidence="11">
    <location>
        <begin position="66"/>
        <end position="165"/>
    </location>
</feature>
<comment type="caution">
    <text evidence="12">The sequence shown here is derived from an EMBL/GenBank/DDBJ whole genome shotgun (WGS) entry which is preliminary data.</text>
</comment>
<gene>
    <name evidence="12" type="ORF">SLS60_006499</name>
</gene>
<dbReference type="PANTHER" id="PTHR33407:SF9">
    <property type="entry name" value="PECTATE LYASE F-RELATED"/>
    <property type="match status" value="1"/>
</dbReference>
<evidence type="ECO:0000256" key="1">
    <source>
        <dbReference type="ARBA" id="ARBA00000695"/>
    </source>
</evidence>
<keyword evidence="7 10" id="KW-0106">Calcium</keyword>
<evidence type="ECO:0000256" key="6">
    <source>
        <dbReference type="ARBA" id="ARBA00022729"/>
    </source>
</evidence>
<evidence type="ECO:0000256" key="8">
    <source>
        <dbReference type="ARBA" id="ARBA00023239"/>
    </source>
</evidence>
<feature type="compositionally biased region" description="Low complexity" evidence="11">
    <location>
        <begin position="72"/>
        <end position="154"/>
    </location>
</feature>
<dbReference type="InterPro" id="IPR011050">
    <property type="entry name" value="Pectin_lyase_fold/virulence"/>
</dbReference>
<dbReference type="PANTHER" id="PTHR33407">
    <property type="entry name" value="PECTATE LYASE F-RELATED"/>
    <property type="match status" value="1"/>
</dbReference>
<evidence type="ECO:0000256" key="3">
    <source>
        <dbReference type="ARBA" id="ARBA00004613"/>
    </source>
</evidence>
<evidence type="ECO:0000256" key="11">
    <source>
        <dbReference type="SAM" id="MobiDB-lite"/>
    </source>
</evidence>
<keyword evidence="5 10" id="KW-0964">Secreted</keyword>